<protein>
    <submittedName>
        <fullName evidence="2">Uncharacterized protein</fullName>
    </submittedName>
</protein>
<feature type="compositionally biased region" description="Basic residues" evidence="1">
    <location>
        <begin position="1"/>
        <end position="16"/>
    </location>
</feature>
<feature type="region of interest" description="Disordered" evidence="1">
    <location>
        <begin position="1"/>
        <end position="214"/>
    </location>
</feature>
<dbReference type="EMBL" id="CAJPIJ010000096">
    <property type="protein sequence ID" value="CAG1974468.1"/>
    <property type="molecule type" value="Genomic_DNA"/>
</dbReference>
<organism evidence="2 3">
    <name type="scientific">Gibberella zeae</name>
    <name type="common">Wheat head blight fungus</name>
    <name type="synonym">Fusarium graminearum</name>
    <dbReference type="NCBI Taxonomy" id="5518"/>
    <lineage>
        <taxon>Eukaryota</taxon>
        <taxon>Fungi</taxon>
        <taxon>Dikarya</taxon>
        <taxon>Ascomycota</taxon>
        <taxon>Pezizomycotina</taxon>
        <taxon>Sordariomycetes</taxon>
        <taxon>Hypocreomycetidae</taxon>
        <taxon>Hypocreales</taxon>
        <taxon>Nectriaceae</taxon>
        <taxon>Fusarium</taxon>
    </lineage>
</organism>
<feature type="region of interest" description="Disordered" evidence="1">
    <location>
        <begin position="414"/>
        <end position="454"/>
    </location>
</feature>
<comment type="caution">
    <text evidence="2">The sequence shown here is derived from an EMBL/GenBank/DDBJ whole genome shotgun (WGS) entry which is preliminary data.</text>
</comment>
<evidence type="ECO:0000313" key="2">
    <source>
        <dbReference type="EMBL" id="CAG1974468.1"/>
    </source>
</evidence>
<dbReference type="AlphaFoldDB" id="A0A9N8R8P3"/>
<reference evidence="2" key="1">
    <citation type="submission" date="2021-03" db="EMBL/GenBank/DDBJ databases">
        <authorList>
            <person name="Alouane T."/>
            <person name="Langin T."/>
            <person name="Bonhomme L."/>
        </authorList>
    </citation>
    <scope>NUCLEOTIDE SEQUENCE</scope>
    <source>
        <strain evidence="2">MDC_Fg202</strain>
    </source>
</reference>
<name>A0A9N8R8P3_GIBZA</name>
<accession>A0A9N8R8P3</accession>
<sequence length="500" mass="53671">MPARQRKQQGRAKQSKAAKPYGVTKPAPRPSPRVRSLRSRSRLGDRSPVSGASPPQAQITVAGDEDDDDDDEGEDGGEDDGEDDGVSVWDVPRSPAPRNTQRRGCRSVRSDKDKPVARFRNEVVSSVYANDPARVAERTDDHVGDDDEGDDYKQKCRVNARQVHDRNHRRPEFTDQGEPVEPSKNTASRHLGETREQGTAVPSASAEDGDAEGELWGEPTTPVAPMGMSGPIDDAVDMSYRDGAMSMNPATGMDDDAWMHSAIMDFGDMAGMPDVQQWGDVMEFDADDNGMHMDVDWDMGVDFMDQFGNGDLSIDMMGLTSVGPDVIPAVPFGAEAERDGDVGLMQGGGDIADIGADVDVGVDVDASVNASVDASVHTDAHTVTMVQPSATTPGGSRVPSTQSSDGALEVRARHHLDETHPGPRSTGVPGWLDTSERTTRAVKDREKSGRPSGNQLLAIIAKALSQMDSRGVAGPQISDKKYWSVESQDMIGMPSAMPAY</sequence>
<feature type="compositionally biased region" description="Basic and acidic residues" evidence="1">
    <location>
        <begin position="108"/>
        <end position="121"/>
    </location>
</feature>
<proteinExistence type="predicted"/>
<evidence type="ECO:0000256" key="1">
    <source>
        <dbReference type="SAM" id="MobiDB-lite"/>
    </source>
</evidence>
<feature type="compositionally biased region" description="Acidic residues" evidence="1">
    <location>
        <begin position="63"/>
        <end position="85"/>
    </location>
</feature>
<evidence type="ECO:0000313" key="3">
    <source>
        <dbReference type="Proteomes" id="UP000746612"/>
    </source>
</evidence>
<gene>
    <name evidence="2" type="ORF">MDCFG202_LOCUS137316</name>
</gene>
<dbReference type="Proteomes" id="UP000746612">
    <property type="component" value="Unassembled WGS sequence"/>
</dbReference>
<feature type="compositionally biased region" description="Basic and acidic residues" evidence="1">
    <location>
        <begin position="434"/>
        <end position="449"/>
    </location>
</feature>
<feature type="compositionally biased region" description="Basic and acidic residues" evidence="1">
    <location>
        <begin position="162"/>
        <end position="173"/>
    </location>
</feature>